<keyword evidence="3" id="KW-1185">Reference proteome</keyword>
<organism evidence="2 3">
    <name type="scientific">Boletus edulis BED1</name>
    <dbReference type="NCBI Taxonomy" id="1328754"/>
    <lineage>
        <taxon>Eukaryota</taxon>
        <taxon>Fungi</taxon>
        <taxon>Dikarya</taxon>
        <taxon>Basidiomycota</taxon>
        <taxon>Agaricomycotina</taxon>
        <taxon>Agaricomycetes</taxon>
        <taxon>Agaricomycetidae</taxon>
        <taxon>Boletales</taxon>
        <taxon>Boletineae</taxon>
        <taxon>Boletaceae</taxon>
        <taxon>Boletoideae</taxon>
        <taxon>Boletus</taxon>
    </lineage>
</organism>
<reference evidence="2" key="2">
    <citation type="journal article" date="2020" name="Nat. Commun.">
        <title>Large-scale genome sequencing of mycorrhizal fungi provides insights into the early evolution of symbiotic traits.</title>
        <authorList>
            <person name="Miyauchi S."/>
            <person name="Kiss E."/>
            <person name="Kuo A."/>
            <person name="Drula E."/>
            <person name="Kohler A."/>
            <person name="Sanchez-Garcia M."/>
            <person name="Morin E."/>
            <person name="Andreopoulos B."/>
            <person name="Barry K.W."/>
            <person name="Bonito G."/>
            <person name="Buee M."/>
            <person name="Carver A."/>
            <person name="Chen C."/>
            <person name="Cichocki N."/>
            <person name="Clum A."/>
            <person name="Culley D."/>
            <person name="Crous P.W."/>
            <person name="Fauchery L."/>
            <person name="Girlanda M."/>
            <person name="Hayes R.D."/>
            <person name="Keri Z."/>
            <person name="LaButti K."/>
            <person name="Lipzen A."/>
            <person name="Lombard V."/>
            <person name="Magnuson J."/>
            <person name="Maillard F."/>
            <person name="Murat C."/>
            <person name="Nolan M."/>
            <person name="Ohm R.A."/>
            <person name="Pangilinan J."/>
            <person name="Pereira M.F."/>
            <person name="Perotto S."/>
            <person name="Peter M."/>
            <person name="Pfister S."/>
            <person name="Riley R."/>
            <person name="Sitrit Y."/>
            <person name="Stielow J.B."/>
            <person name="Szollosi G."/>
            <person name="Zifcakova L."/>
            <person name="Stursova M."/>
            <person name="Spatafora J.W."/>
            <person name="Tedersoo L."/>
            <person name="Vaario L.M."/>
            <person name="Yamada A."/>
            <person name="Yan M."/>
            <person name="Wang P."/>
            <person name="Xu J."/>
            <person name="Bruns T."/>
            <person name="Baldrian P."/>
            <person name="Vilgalys R."/>
            <person name="Dunand C."/>
            <person name="Henrissat B."/>
            <person name="Grigoriev I.V."/>
            <person name="Hibbett D."/>
            <person name="Nagy L.G."/>
            <person name="Martin F.M."/>
        </authorList>
    </citation>
    <scope>NUCLEOTIDE SEQUENCE</scope>
    <source>
        <strain evidence="2">BED1</strain>
    </source>
</reference>
<feature type="region of interest" description="Disordered" evidence="1">
    <location>
        <begin position="51"/>
        <end position="74"/>
    </location>
</feature>
<name>A0AAD4BL44_BOLED</name>
<accession>A0AAD4BL44</accession>
<dbReference type="EMBL" id="WHUW01000033">
    <property type="protein sequence ID" value="KAF8433510.1"/>
    <property type="molecule type" value="Genomic_DNA"/>
</dbReference>
<dbReference type="AlphaFoldDB" id="A0AAD4BL44"/>
<gene>
    <name evidence="2" type="ORF">L210DRAFT_3411780</name>
</gene>
<protein>
    <submittedName>
        <fullName evidence="2">Uncharacterized protein</fullName>
    </submittedName>
</protein>
<proteinExistence type="predicted"/>
<evidence type="ECO:0000313" key="2">
    <source>
        <dbReference type="EMBL" id="KAF8433510.1"/>
    </source>
</evidence>
<reference evidence="2" key="1">
    <citation type="submission" date="2019-10" db="EMBL/GenBank/DDBJ databases">
        <authorList>
            <consortium name="DOE Joint Genome Institute"/>
            <person name="Kuo A."/>
            <person name="Miyauchi S."/>
            <person name="Kiss E."/>
            <person name="Drula E."/>
            <person name="Kohler A."/>
            <person name="Sanchez-Garcia M."/>
            <person name="Andreopoulos B."/>
            <person name="Barry K.W."/>
            <person name="Bonito G."/>
            <person name="Buee M."/>
            <person name="Carver A."/>
            <person name="Chen C."/>
            <person name="Cichocki N."/>
            <person name="Clum A."/>
            <person name="Culley D."/>
            <person name="Crous P.W."/>
            <person name="Fauchery L."/>
            <person name="Girlanda M."/>
            <person name="Hayes R."/>
            <person name="Keri Z."/>
            <person name="LaButti K."/>
            <person name="Lipzen A."/>
            <person name="Lombard V."/>
            <person name="Magnuson J."/>
            <person name="Maillard F."/>
            <person name="Morin E."/>
            <person name="Murat C."/>
            <person name="Nolan M."/>
            <person name="Ohm R."/>
            <person name="Pangilinan J."/>
            <person name="Pereira M."/>
            <person name="Perotto S."/>
            <person name="Peter M."/>
            <person name="Riley R."/>
            <person name="Sitrit Y."/>
            <person name="Stielow B."/>
            <person name="Szollosi G."/>
            <person name="Zifcakova L."/>
            <person name="Stursova M."/>
            <person name="Spatafora J.W."/>
            <person name="Tedersoo L."/>
            <person name="Vaario L.-M."/>
            <person name="Yamada A."/>
            <person name="Yan M."/>
            <person name="Wang P."/>
            <person name="Xu J."/>
            <person name="Bruns T."/>
            <person name="Baldrian P."/>
            <person name="Vilgalys R."/>
            <person name="Henrissat B."/>
            <person name="Grigoriev I.V."/>
            <person name="Hibbett D."/>
            <person name="Nagy L.G."/>
            <person name="Martin F.M."/>
        </authorList>
    </citation>
    <scope>NUCLEOTIDE SEQUENCE</scope>
    <source>
        <strain evidence="2">BED1</strain>
    </source>
</reference>
<evidence type="ECO:0000313" key="3">
    <source>
        <dbReference type="Proteomes" id="UP001194468"/>
    </source>
</evidence>
<evidence type="ECO:0000256" key="1">
    <source>
        <dbReference type="SAM" id="MobiDB-lite"/>
    </source>
</evidence>
<dbReference type="Proteomes" id="UP001194468">
    <property type="component" value="Unassembled WGS sequence"/>
</dbReference>
<sequence>MSSFNYAAAPQSPTFGFFPTAPSAPHAFSALHGDPRDSHAMYAALGSAMRMQSSSSQSHNGGGSFNPLKKLCRK</sequence>
<comment type="caution">
    <text evidence="2">The sequence shown here is derived from an EMBL/GenBank/DDBJ whole genome shotgun (WGS) entry which is preliminary data.</text>
</comment>